<dbReference type="AlphaFoldDB" id="A0A4C1TXY3"/>
<dbReference type="EMBL" id="BGZK01000102">
    <property type="protein sequence ID" value="GBP18909.1"/>
    <property type="molecule type" value="Genomic_DNA"/>
</dbReference>
<dbReference type="GO" id="GO:0005615">
    <property type="term" value="C:extracellular space"/>
    <property type="evidence" value="ECO:0007669"/>
    <property type="project" value="UniProtKB-ARBA"/>
</dbReference>
<gene>
    <name evidence="5" type="ORF">EVAR_20441_1</name>
</gene>
<dbReference type="Gene3D" id="2.10.90.10">
    <property type="entry name" value="Cystine-knot cytokines"/>
    <property type="match status" value="1"/>
</dbReference>
<dbReference type="GO" id="GO:0045087">
    <property type="term" value="P:innate immune response"/>
    <property type="evidence" value="ECO:0007669"/>
    <property type="project" value="TreeGrafter"/>
</dbReference>
<name>A0A4C1TXY3_EUMVA</name>
<dbReference type="InterPro" id="IPR032104">
    <property type="entry name" value="Spaetzle"/>
</dbReference>
<dbReference type="PANTHER" id="PTHR23199:SF12">
    <property type="entry name" value="NEUROTROPHIN 1-RELATED"/>
    <property type="match status" value="1"/>
</dbReference>
<dbReference type="GO" id="GO:0008083">
    <property type="term" value="F:growth factor activity"/>
    <property type="evidence" value="ECO:0007669"/>
    <property type="project" value="TreeGrafter"/>
</dbReference>
<evidence type="ECO:0000256" key="1">
    <source>
        <dbReference type="ARBA" id="ARBA00022729"/>
    </source>
</evidence>
<dbReference type="Proteomes" id="UP000299102">
    <property type="component" value="Unassembled WGS sequence"/>
</dbReference>
<keyword evidence="1" id="KW-0732">Signal</keyword>
<dbReference type="PANTHER" id="PTHR23199">
    <property type="entry name" value="NEUROTROPHIN 1-RELATED"/>
    <property type="match status" value="1"/>
</dbReference>
<evidence type="ECO:0000256" key="3">
    <source>
        <dbReference type="ARBA" id="ARBA00023180"/>
    </source>
</evidence>
<comment type="caution">
    <text evidence="5">The sequence shown here is derived from an EMBL/GenBank/DDBJ whole genome shotgun (WGS) entry which is preliminary data.</text>
</comment>
<feature type="domain" description="Spaetzle" evidence="4">
    <location>
        <begin position="94"/>
        <end position="188"/>
    </location>
</feature>
<dbReference type="SUPFAM" id="SSF57501">
    <property type="entry name" value="Cystine-knot cytokines"/>
    <property type="match status" value="1"/>
</dbReference>
<accession>A0A4C1TXY3</accession>
<sequence>MHVVFASDVDAGDLPIKYPGPIKTEGLVSRYGGSDDRVPELCRGKTYCTIMPDDYPEEKYNEMFKAFKGAPPPPALEEVVIVNRQGDPDDKDDCESIVTYDRLYKVKEVNKDVWRTVVQAPKSDYVQRVRLETCKNTEASCFTNFMSTSQYSTFCKQKFNTWEVVVDDGNGGTEKIKTELPVCCSCHYKPTSIISRLQNSNRK</sequence>
<organism evidence="5 6">
    <name type="scientific">Eumeta variegata</name>
    <name type="common">Bagworm moth</name>
    <name type="synonym">Eumeta japonica</name>
    <dbReference type="NCBI Taxonomy" id="151549"/>
    <lineage>
        <taxon>Eukaryota</taxon>
        <taxon>Metazoa</taxon>
        <taxon>Ecdysozoa</taxon>
        <taxon>Arthropoda</taxon>
        <taxon>Hexapoda</taxon>
        <taxon>Insecta</taxon>
        <taxon>Pterygota</taxon>
        <taxon>Neoptera</taxon>
        <taxon>Endopterygota</taxon>
        <taxon>Lepidoptera</taxon>
        <taxon>Glossata</taxon>
        <taxon>Ditrysia</taxon>
        <taxon>Tineoidea</taxon>
        <taxon>Psychidae</taxon>
        <taxon>Oiketicinae</taxon>
        <taxon>Eumeta</taxon>
    </lineage>
</organism>
<dbReference type="GO" id="GO:0021556">
    <property type="term" value="P:central nervous system formation"/>
    <property type="evidence" value="ECO:0007669"/>
    <property type="project" value="TreeGrafter"/>
</dbReference>
<evidence type="ECO:0000259" key="4">
    <source>
        <dbReference type="Pfam" id="PF16077"/>
    </source>
</evidence>
<dbReference type="OrthoDB" id="7035242at2759"/>
<keyword evidence="3" id="KW-0325">Glycoprotein</keyword>
<keyword evidence="6" id="KW-1185">Reference proteome</keyword>
<reference evidence="5 6" key="1">
    <citation type="journal article" date="2019" name="Commun. Biol.">
        <title>The bagworm genome reveals a unique fibroin gene that provides high tensile strength.</title>
        <authorList>
            <person name="Kono N."/>
            <person name="Nakamura H."/>
            <person name="Ohtoshi R."/>
            <person name="Tomita M."/>
            <person name="Numata K."/>
            <person name="Arakawa K."/>
        </authorList>
    </citation>
    <scope>NUCLEOTIDE SEQUENCE [LARGE SCALE GENOMIC DNA]</scope>
</reference>
<evidence type="ECO:0000313" key="5">
    <source>
        <dbReference type="EMBL" id="GBP18909.1"/>
    </source>
</evidence>
<evidence type="ECO:0000313" key="6">
    <source>
        <dbReference type="Proteomes" id="UP000299102"/>
    </source>
</evidence>
<dbReference type="Pfam" id="PF16077">
    <property type="entry name" value="Spaetzle"/>
    <property type="match status" value="1"/>
</dbReference>
<keyword evidence="2" id="KW-1015">Disulfide bond</keyword>
<dbReference type="GO" id="GO:0005121">
    <property type="term" value="F:Toll binding"/>
    <property type="evidence" value="ECO:0007669"/>
    <property type="project" value="TreeGrafter"/>
</dbReference>
<dbReference type="InterPro" id="IPR029034">
    <property type="entry name" value="Cystine-knot_cytokine"/>
</dbReference>
<evidence type="ECO:0000256" key="2">
    <source>
        <dbReference type="ARBA" id="ARBA00023157"/>
    </source>
</evidence>
<protein>
    <recommendedName>
        <fullName evidence="4">Spaetzle domain-containing protein</fullName>
    </recommendedName>
</protein>
<proteinExistence type="predicted"/>
<dbReference type="InterPro" id="IPR052444">
    <property type="entry name" value="Spz/Toll_ligand-like"/>
</dbReference>